<dbReference type="InterPro" id="IPR011659">
    <property type="entry name" value="WD40"/>
</dbReference>
<feature type="compositionally biased region" description="Basic and acidic residues" evidence="3">
    <location>
        <begin position="366"/>
        <end position="377"/>
    </location>
</feature>
<evidence type="ECO:0000313" key="5">
    <source>
        <dbReference type="EMBL" id="SMO66736.1"/>
    </source>
</evidence>
<dbReference type="PROSITE" id="PS50005">
    <property type="entry name" value="TPR"/>
    <property type="match status" value="1"/>
</dbReference>
<feature type="repeat" description="TPR" evidence="1">
    <location>
        <begin position="97"/>
        <end position="130"/>
    </location>
</feature>
<feature type="region of interest" description="Disordered" evidence="3">
    <location>
        <begin position="363"/>
        <end position="387"/>
    </location>
</feature>
<gene>
    <name evidence="5" type="ORF">SAMN06265379_104230</name>
</gene>
<evidence type="ECO:0000313" key="6">
    <source>
        <dbReference type="Proteomes" id="UP000319040"/>
    </source>
</evidence>
<dbReference type="SUPFAM" id="SSF110997">
    <property type="entry name" value="Sporulation related repeat"/>
    <property type="match status" value="1"/>
</dbReference>
<organism evidence="5 6">
    <name type="scientific">Saccharicrinis carchari</name>
    <dbReference type="NCBI Taxonomy" id="1168039"/>
    <lineage>
        <taxon>Bacteria</taxon>
        <taxon>Pseudomonadati</taxon>
        <taxon>Bacteroidota</taxon>
        <taxon>Bacteroidia</taxon>
        <taxon>Marinilabiliales</taxon>
        <taxon>Marinilabiliaceae</taxon>
        <taxon>Saccharicrinis</taxon>
    </lineage>
</organism>
<reference evidence="5 6" key="1">
    <citation type="submission" date="2017-05" db="EMBL/GenBank/DDBJ databases">
        <authorList>
            <person name="Varghese N."/>
            <person name="Submissions S."/>
        </authorList>
    </citation>
    <scope>NUCLEOTIDE SEQUENCE [LARGE SCALE GENOMIC DNA]</scope>
    <source>
        <strain evidence="5 6">DSM 27040</strain>
    </source>
</reference>
<dbReference type="EMBL" id="FXTB01000004">
    <property type="protein sequence ID" value="SMO66736.1"/>
    <property type="molecule type" value="Genomic_DNA"/>
</dbReference>
<dbReference type="Proteomes" id="UP000319040">
    <property type="component" value="Unassembled WGS sequence"/>
</dbReference>
<dbReference type="GO" id="GO:0042834">
    <property type="term" value="F:peptidoglycan binding"/>
    <property type="evidence" value="ECO:0007669"/>
    <property type="project" value="InterPro"/>
</dbReference>
<keyword evidence="6" id="KW-1185">Reference proteome</keyword>
<evidence type="ECO:0000256" key="3">
    <source>
        <dbReference type="SAM" id="MobiDB-lite"/>
    </source>
</evidence>
<dbReference type="InterPro" id="IPR019734">
    <property type="entry name" value="TPR_rpt"/>
</dbReference>
<dbReference type="Pfam" id="PF07676">
    <property type="entry name" value="PD40"/>
    <property type="match status" value="1"/>
</dbReference>
<dbReference type="AlphaFoldDB" id="A0A521D4U9"/>
<dbReference type="OrthoDB" id="1110381at2"/>
<keyword evidence="1" id="KW-0802">TPR repeat</keyword>
<evidence type="ECO:0000256" key="4">
    <source>
        <dbReference type="SAM" id="SignalP"/>
    </source>
</evidence>
<feature type="chain" id="PRO_5021940367" evidence="4">
    <location>
        <begin position="26"/>
        <end position="837"/>
    </location>
</feature>
<feature type="compositionally biased region" description="Polar residues" evidence="3">
    <location>
        <begin position="378"/>
        <end position="387"/>
    </location>
</feature>
<name>A0A521D4U9_SACCC</name>
<dbReference type="RefSeq" id="WP_142533376.1">
    <property type="nucleotide sequence ID" value="NZ_FXTB01000004.1"/>
</dbReference>
<feature type="coiled-coil region" evidence="2">
    <location>
        <begin position="423"/>
        <end position="450"/>
    </location>
</feature>
<proteinExistence type="predicted"/>
<sequence>MVRYLHTLFYLMLWLASMGWTSAWAQQQIEATPQKGLKYIEAGDFKSAQLVYTHLLKKYPKDAAYNFYMGICLLQNRDDLAEAVKKLNYARIKRVSRNVYYYLGRAHQLSFRFDEAIANFNTFLKNAPANDEKIEDTKLFLEQCHNSRKMASKIYELTVLDKTEVEKNKLLEKYHPAKDVGKLYQNGDFFESGVNPDHIMFETERGDVVYFTMASGVNNSLNIFKIEKLLDGWGESKMMEAPVNSAYNDAYPFMATDGLTFYFSSDRPGGFGGYDIYKAYFDNASQEFLEPINLGVPFNSPDDDFLFVSDDFNQVAWFASNRETTEDTLMVYTVRWDGSQVRNMADDLNQVTESARLLVQDAESISESRKKTGDKNGQKQSSDNNGSLRFQINDTITYTALEHFMSTKALALFKEGYQKEQQKDSLSLLMKQKRSRYAQLNNELEKNKVVNEIIGLEDRVYKLEDDVQEKFLYARQIELNEIKERLSQGNYRPLHNAGINKDKVVSFDGIFIPEKYVFHSSDEFISHYSQQEDMYNTLFSTNDRATLRHADSLYVWANILNLEAARLMEEAANTNETERVKLGDLIKRADSLNDAGQEEGVVSKMIKESKELKILSTRLYHKSLDKKFPVYYLKLKDASRNLTESSSKEILKLSQQGNAYFREAKNVLSETVGLSIEAYERAGTLKRAGIEKQEKALRIYANIDTWTTKGENTTHKTLNDKTGGEQSTSMSTLKKEAQAATHKTNNATKQTKPEAKEEVFKIQIGVFRNAPDQEALAKLPEVSTLQLEGNGLTKYFAGSYKTYEEAQERIPKIIEAGFAGAFVVYFKDSKLSPIPHK</sequence>
<dbReference type="InterPro" id="IPR011990">
    <property type="entry name" value="TPR-like_helical_dom_sf"/>
</dbReference>
<keyword evidence="4" id="KW-0732">Signal</keyword>
<dbReference type="Gene3D" id="1.25.40.10">
    <property type="entry name" value="Tetratricopeptide repeat domain"/>
    <property type="match status" value="1"/>
</dbReference>
<feature type="signal peptide" evidence="4">
    <location>
        <begin position="1"/>
        <end position="25"/>
    </location>
</feature>
<keyword evidence="2" id="KW-0175">Coiled coil</keyword>
<evidence type="ECO:0000256" key="1">
    <source>
        <dbReference type="PROSITE-ProRule" id="PRU00339"/>
    </source>
</evidence>
<dbReference type="SUPFAM" id="SSF48452">
    <property type="entry name" value="TPR-like"/>
    <property type="match status" value="1"/>
</dbReference>
<accession>A0A521D4U9</accession>
<protein>
    <submittedName>
        <fullName evidence="5">WD40-like Beta Propeller Repeat</fullName>
    </submittedName>
</protein>
<evidence type="ECO:0000256" key="2">
    <source>
        <dbReference type="SAM" id="Coils"/>
    </source>
</evidence>
<dbReference type="InterPro" id="IPR036680">
    <property type="entry name" value="SPOR-like_sf"/>
</dbReference>